<evidence type="ECO:0000313" key="1">
    <source>
        <dbReference type="EMBL" id="RMS27396.1"/>
    </source>
</evidence>
<sequence length="100" mass="11846">MNIPDLAFQPWLKKLDEIHHGEVTGIAPMFPRRESIPFSYVQAKLIREPRLRLQLGRLLRLQSPVRITHYQTSAMGADAEALVHEQRLYMMHNRRPDWLF</sequence>
<dbReference type="EMBL" id="RBSL01000206">
    <property type="protein sequence ID" value="RMS27396.1"/>
    <property type="molecule type" value="Genomic_DNA"/>
</dbReference>
<dbReference type="AlphaFoldDB" id="A0A3M5BPR6"/>
<organism evidence="1 2">
    <name type="scientific">Pseudomonas savastanoi</name>
    <name type="common">Pseudomonas syringae pv. savastanoi</name>
    <dbReference type="NCBI Taxonomy" id="29438"/>
    <lineage>
        <taxon>Bacteria</taxon>
        <taxon>Pseudomonadati</taxon>
        <taxon>Pseudomonadota</taxon>
        <taxon>Gammaproteobacteria</taxon>
        <taxon>Pseudomonadales</taxon>
        <taxon>Pseudomonadaceae</taxon>
        <taxon>Pseudomonas</taxon>
    </lineage>
</organism>
<evidence type="ECO:0000313" key="2">
    <source>
        <dbReference type="Proteomes" id="UP000269801"/>
    </source>
</evidence>
<proteinExistence type="predicted"/>
<accession>A0A3M5BPR6</accession>
<comment type="caution">
    <text evidence="1">The sequence shown here is derived from an EMBL/GenBank/DDBJ whole genome shotgun (WGS) entry which is preliminary data.</text>
</comment>
<gene>
    <name evidence="1" type="ORF">ALP70_04366</name>
</gene>
<protein>
    <submittedName>
        <fullName evidence="1">F-box domain-containing protein</fullName>
    </submittedName>
</protein>
<name>A0A3M5BPR6_PSESS</name>
<reference evidence="1 2" key="1">
    <citation type="submission" date="2018-08" db="EMBL/GenBank/DDBJ databases">
        <title>Recombination of ecologically and evolutionarily significant loci maintains genetic cohesion in the Pseudomonas syringae species complex.</title>
        <authorList>
            <person name="Dillon M."/>
            <person name="Thakur S."/>
            <person name="Almeida R.N.D."/>
            <person name="Weir B.S."/>
            <person name="Guttman D.S."/>
        </authorList>
    </citation>
    <scope>NUCLEOTIDE SEQUENCE [LARGE SCALE GENOMIC DNA]</scope>
    <source>
        <strain evidence="1 2">ICMP 13685</strain>
    </source>
</reference>
<dbReference type="Proteomes" id="UP000269801">
    <property type="component" value="Unassembled WGS sequence"/>
</dbReference>